<feature type="transmembrane region" description="Helical" evidence="8">
    <location>
        <begin position="316"/>
        <end position="339"/>
    </location>
</feature>
<dbReference type="Proteomes" id="UP000241462">
    <property type="component" value="Unassembled WGS sequence"/>
</dbReference>
<name>A0A2T2ZY98_9PEZI</name>
<dbReference type="InterPro" id="IPR005829">
    <property type="entry name" value="Sugar_transporter_CS"/>
</dbReference>
<dbReference type="SUPFAM" id="SSF103473">
    <property type="entry name" value="MFS general substrate transporter"/>
    <property type="match status" value="1"/>
</dbReference>
<evidence type="ECO:0000256" key="3">
    <source>
        <dbReference type="ARBA" id="ARBA00022448"/>
    </source>
</evidence>
<keyword evidence="11" id="KW-1185">Reference proteome</keyword>
<evidence type="ECO:0000256" key="6">
    <source>
        <dbReference type="ARBA" id="ARBA00023136"/>
    </source>
</evidence>
<comment type="similarity">
    <text evidence="2 7">Belongs to the major facilitator superfamily. Sugar transporter (TC 2.A.1.1) family.</text>
</comment>
<comment type="subcellular location">
    <subcellularLocation>
        <location evidence="1">Membrane</location>
        <topology evidence="1">Multi-pass membrane protein</topology>
    </subcellularLocation>
</comment>
<dbReference type="EMBL" id="KZ678565">
    <property type="protein sequence ID" value="PSR79463.1"/>
    <property type="molecule type" value="Genomic_DNA"/>
</dbReference>
<dbReference type="FunFam" id="1.20.1250.20:FF:000090">
    <property type="entry name" value="MFS sugar transporter, putative"/>
    <property type="match status" value="1"/>
</dbReference>
<feature type="transmembrane region" description="Helical" evidence="8">
    <location>
        <begin position="453"/>
        <end position="476"/>
    </location>
</feature>
<proteinExistence type="inferred from homology"/>
<dbReference type="Gene3D" id="1.20.1250.20">
    <property type="entry name" value="MFS general substrate transporter like domains"/>
    <property type="match status" value="1"/>
</dbReference>
<feature type="transmembrane region" description="Helical" evidence="8">
    <location>
        <begin position="109"/>
        <end position="128"/>
    </location>
</feature>
<feature type="transmembrane region" description="Helical" evidence="8">
    <location>
        <begin position="414"/>
        <end position="441"/>
    </location>
</feature>
<accession>A0A2T2ZY98</accession>
<feature type="transmembrane region" description="Helical" evidence="8">
    <location>
        <begin position="359"/>
        <end position="379"/>
    </location>
</feature>
<organism evidence="10 11">
    <name type="scientific">Coniella lustricola</name>
    <dbReference type="NCBI Taxonomy" id="2025994"/>
    <lineage>
        <taxon>Eukaryota</taxon>
        <taxon>Fungi</taxon>
        <taxon>Dikarya</taxon>
        <taxon>Ascomycota</taxon>
        <taxon>Pezizomycotina</taxon>
        <taxon>Sordariomycetes</taxon>
        <taxon>Sordariomycetidae</taxon>
        <taxon>Diaporthales</taxon>
        <taxon>Schizoparmaceae</taxon>
        <taxon>Coniella</taxon>
    </lineage>
</organism>
<evidence type="ECO:0000256" key="4">
    <source>
        <dbReference type="ARBA" id="ARBA00022692"/>
    </source>
</evidence>
<feature type="transmembrane region" description="Helical" evidence="8">
    <location>
        <begin position="386"/>
        <end position="408"/>
    </location>
</feature>
<dbReference type="GO" id="GO:0016020">
    <property type="term" value="C:membrane"/>
    <property type="evidence" value="ECO:0007669"/>
    <property type="project" value="UniProtKB-SubCell"/>
</dbReference>
<evidence type="ECO:0000256" key="5">
    <source>
        <dbReference type="ARBA" id="ARBA00022989"/>
    </source>
</evidence>
<feature type="transmembrane region" description="Helical" evidence="8">
    <location>
        <begin position="140"/>
        <end position="159"/>
    </location>
</feature>
<dbReference type="GO" id="GO:0005351">
    <property type="term" value="F:carbohydrate:proton symporter activity"/>
    <property type="evidence" value="ECO:0007669"/>
    <property type="project" value="TreeGrafter"/>
</dbReference>
<sequence>MQVSAEKATTSAADPATDNDSFVAHVAEDSAHEQQARDGSSQITKYLGQHGHRLNILQMALIVMPSYVCFGYNQAGLGGLLTEDNWVKTFPEIDTVNSTGAEKSSKSTLQGFVVATFVIGALIGALSCSWSGDKFGRRNVIFFGGICTLIGTILEATSFGLAQFIVGRIVLGFGIGQLSSIVPVWQTETAGAANRGRHVVIDGLFICLGYTLESWIDLGFYEYKTGPITWRPPIAIACFFAMIIIASIYFLPESPRWLVLKGRAEDAREVISAFRAKPGNSVEVQAELSGIELSLEEGTGQKVKVSDMLSMGEDKLLYRFGLCMLLQFFQQMSGTNLISVYATIIFQTNLGMSSENARALTGGALTWKFLSSFIAFFTIDRLGRRAVFMISGTGMACCMVALAVATSFGSENHAAQIVAGVFIYLFNTFVPIGFLGANFLYCTEVAPLRLRMAMSSISTANHWLWNFVVVMITPVAVDTIGWQFYIVFACIGACIPMSVFFLYPETMGRNLEEIDLMFRDSPSIWSTVRFAKSRPAGMPQEFIHDKTKQESAHCE</sequence>
<feature type="transmembrane region" description="Helical" evidence="8">
    <location>
        <begin position="482"/>
        <end position="503"/>
    </location>
</feature>
<feature type="transmembrane region" description="Helical" evidence="8">
    <location>
        <begin position="54"/>
        <end position="73"/>
    </location>
</feature>
<dbReference type="Pfam" id="PF00083">
    <property type="entry name" value="Sugar_tr"/>
    <property type="match status" value="1"/>
</dbReference>
<keyword evidence="10" id="KW-0762">Sugar transport</keyword>
<keyword evidence="4 8" id="KW-0812">Transmembrane</keyword>
<dbReference type="NCBIfam" id="TIGR00879">
    <property type="entry name" value="SP"/>
    <property type="match status" value="1"/>
</dbReference>
<dbReference type="PROSITE" id="PS50850">
    <property type="entry name" value="MFS"/>
    <property type="match status" value="1"/>
</dbReference>
<keyword evidence="5 8" id="KW-1133">Transmembrane helix</keyword>
<gene>
    <name evidence="10" type="ORF">BD289DRAFT_485537</name>
</gene>
<evidence type="ECO:0000256" key="2">
    <source>
        <dbReference type="ARBA" id="ARBA00010992"/>
    </source>
</evidence>
<dbReference type="InterPro" id="IPR005828">
    <property type="entry name" value="MFS_sugar_transport-like"/>
</dbReference>
<dbReference type="PANTHER" id="PTHR48022:SF45">
    <property type="entry name" value="MAJOR FACILITATOR SUPERFAMILY (MFS) PROFILE DOMAIN-CONTAINING PROTEIN-RELATED"/>
    <property type="match status" value="1"/>
</dbReference>
<dbReference type="AlphaFoldDB" id="A0A2T2ZY98"/>
<feature type="domain" description="Major facilitator superfamily (MFS) profile" evidence="9">
    <location>
        <begin position="59"/>
        <end position="507"/>
    </location>
</feature>
<dbReference type="InterPro" id="IPR020846">
    <property type="entry name" value="MFS_dom"/>
</dbReference>
<dbReference type="OrthoDB" id="6612291at2759"/>
<dbReference type="PANTHER" id="PTHR48022">
    <property type="entry name" value="PLASTIDIC GLUCOSE TRANSPORTER 4"/>
    <property type="match status" value="1"/>
</dbReference>
<evidence type="ECO:0000259" key="9">
    <source>
        <dbReference type="PROSITE" id="PS50850"/>
    </source>
</evidence>
<evidence type="ECO:0000313" key="10">
    <source>
        <dbReference type="EMBL" id="PSR79463.1"/>
    </source>
</evidence>
<feature type="transmembrane region" description="Helical" evidence="8">
    <location>
        <begin position="233"/>
        <end position="251"/>
    </location>
</feature>
<keyword evidence="6 8" id="KW-0472">Membrane</keyword>
<evidence type="ECO:0000256" key="7">
    <source>
        <dbReference type="RuleBase" id="RU003346"/>
    </source>
</evidence>
<evidence type="ECO:0000313" key="11">
    <source>
        <dbReference type="Proteomes" id="UP000241462"/>
    </source>
</evidence>
<feature type="transmembrane region" description="Helical" evidence="8">
    <location>
        <begin position="165"/>
        <end position="187"/>
    </location>
</feature>
<dbReference type="InterPro" id="IPR003663">
    <property type="entry name" value="Sugar/inositol_transpt"/>
</dbReference>
<dbReference type="InterPro" id="IPR036259">
    <property type="entry name" value="MFS_trans_sf"/>
</dbReference>
<evidence type="ECO:0000256" key="1">
    <source>
        <dbReference type="ARBA" id="ARBA00004141"/>
    </source>
</evidence>
<dbReference type="InterPro" id="IPR050360">
    <property type="entry name" value="MFS_Sugar_Transporters"/>
</dbReference>
<dbReference type="PRINTS" id="PR00171">
    <property type="entry name" value="SUGRTRNSPORT"/>
</dbReference>
<protein>
    <submittedName>
        <fullName evidence="10">Putative sugar transporter</fullName>
    </submittedName>
</protein>
<dbReference type="InParanoid" id="A0A2T2ZY98"/>
<feature type="transmembrane region" description="Helical" evidence="8">
    <location>
        <begin position="199"/>
        <end position="221"/>
    </location>
</feature>
<evidence type="ECO:0000256" key="8">
    <source>
        <dbReference type="SAM" id="Phobius"/>
    </source>
</evidence>
<keyword evidence="3 7" id="KW-0813">Transport</keyword>
<reference evidence="10 11" key="1">
    <citation type="journal article" date="2018" name="Mycol. Prog.">
        <title>Coniella lustricola, a new species from submerged detritus.</title>
        <authorList>
            <person name="Raudabaugh D.B."/>
            <person name="Iturriaga T."/>
            <person name="Carver A."/>
            <person name="Mondo S."/>
            <person name="Pangilinan J."/>
            <person name="Lipzen A."/>
            <person name="He G."/>
            <person name="Amirebrahimi M."/>
            <person name="Grigoriev I.V."/>
            <person name="Miller A.N."/>
        </authorList>
    </citation>
    <scope>NUCLEOTIDE SEQUENCE [LARGE SCALE GENOMIC DNA]</scope>
    <source>
        <strain evidence="10 11">B22-T-1</strain>
    </source>
</reference>
<dbReference type="PROSITE" id="PS00216">
    <property type="entry name" value="SUGAR_TRANSPORT_1"/>
    <property type="match status" value="1"/>
</dbReference>